<feature type="non-terminal residue" evidence="2">
    <location>
        <position position="1"/>
    </location>
</feature>
<dbReference type="Pfam" id="PF01979">
    <property type="entry name" value="Amidohydro_1"/>
    <property type="match status" value="1"/>
</dbReference>
<dbReference type="EMBL" id="UOEX01000088">
    <property type="protein sequence ID" value="VAW34103.1"/>
    <property type="molecule type" value="Genomic_DNA"/>
</dbReference>
<proteinExistence type="predicted"/>
<organism evidence="2">
    <name type="scientific">hydrothermal vent metagenome</name>
    <dbReference type="NCBI Taxonomy" id="652676"/>
    <lineage>
        <taxon>unclassified sequences</taxon>
        <taxon>metagenomes</taxon>
        <taxon>ecological metagenomes</taxon>
    </lineage>
</organism>
<evidence type="ECO:0000259" key="1">
    <source>
        <dbReference type="Pfam" id="PF01979"/>
    </source>
</evidence>
<protein>
    <recommendedName>
        <fullName evidence="1">Amidohydrolase-related domain-containing protein</fullName>
    </recommendedName>
</protein>
<sequence>ALAPEEIFKMATINGATALGREEFGSLEPGKTARMLAVRCERRPEDVFSFLVSGKHQVTWLEDSNGS</sequence>
<gene>
    <name evidence="2" type="ORF">MNBD_DELTA03-893</name>
</gene>
<reference evidence="2" key="1">
    <citation type="submission" date="2018-06" db="EMBL/GenBank/DDBJ databases">
        <authorList>
            <person name="Zhirakovskaya E."/>
        </authorList>
    </citation>
    <scope>NUCLEOTIDE SEQUENCE</scope>
</reference>
<dbReference type="Gene3D" id="3.20.20.140">
    <property type="entry name" value="Metal-dependent hydrolases"/>
    <property type="match status" value="1"/>
</dbReference>
<feature type="domain" description="Amidohydrolase-related" evidence="1">
    <location>
        <begin position="2"/>
        <end position="39"/>
    </location>
</feature>
<accession>A0A3B0V134</accession>
<evidence type="ECO:0000313" key="2">
    <source>
        <dbReference type="EMBL" id="VAW34103.1"/>
    </source>
</evidence>
<name>A0A3B0V134_9ZZZZ</name>
<dbReference type="GO" id="GO:0016787">
    <property type="term" value="F:hydrolase activity"/>
    <property type="evidence" value="ECO:0007669"/>
    <property type="project" value="InterPro"/>
</dbReference>
<dbReference type="InterPro" id="IPR006680">
    <property type="entry name" value="Amidohydro-rel"/>
</dbReference>
<dbReference type="AlphaFoldDB" id="A0A3B0V134"/>